<evidence type="ECO:0000313" key="7">
    <source>
        <dbReference type="Proteomes" id="UP000825729"/>
    </source>
</evidence>
<dbReference type="AlphaFoldDB" id="A0AAV7E686"/>
<reference evidence="6 7" key="1">
    <citation type="submission" date="2021-07" db="EMBL/GenBank/DDBJ databases">
        <title>The Aristolochia fimbriata genome: insights into angiosperm evolution, floral development and chemical biosynthesis.</title>
        <authorList>
            <person name="Jiao Y."/>
        </authorList>
    </citation>
    <scope>NUCLEOTIDE SEQUENCE [LARGE SCALE GENOMIC DNA]</scope>
    <source>
        <strain evidence="6">IBCAS-2021</strain>
        <tissue evidence="6">Leaf</tissue>
    </source>
</reference>
<keyword evidence="1" id="KW-0560">Oxidoreductase</keyword>
<dbReference type="InterPro" id="IPR044560">
    <property type="entry name" value="MOase"/>
</dbReference>
<dbReference type="EMBL" id="JAINDJ010000006">
    <property type="protein sequence ID" value="KAG9444274.1"/>
    <property type="molecule type" value="Genomic_DNA"/>
</dbReference>
<dbReference type="Gene3D" id="3.50.50.60">
    <property type="entry name" value="FAD/NAD(P)-binding domain"/>
    <property type="match status" value="2"/>
</dbReference>
<dbReference type="GO" id="GO:0004497">
    <property type="term" value="F:monooxygenase activity"/>
    <property type="evidence" value="ECO:0007669"/>
    <property type="project" value="UniProtKB-KW"/>
</dbReference>
<evidence type="ECO:0000256" key="4">
    <source>
        <dbReference type="SAM" id="Phobius"/>
    </source>
</evidence>
<dbReference type="Proteomes" id="UP000825729">
    <property type="component" value="Unassembled WGS sequence"/>
</dbReference>
<keyword evidence="4" id="KW-0812">Transmembrane</keyword>
<comment type="similarity">
    <text evidence="3">Belongs to the 3-hydroxybenzoate 6-hydroxylase family.</text>
</comment>
<keyword evidence="4" id="KW-0472">Membrane</keyword>
<accession>A0AAV7E686</accession>
<evidence type="ECO:0000256" key="3">
    <source>
        <dbReference type="ARBA" id="ARBA00024018"/>
    </source>
</evidence>
<feature type="domain" description="FAD-binding" evidence="5">
    <location>
        <begin position="95"/>
        <end position="259"/>
    </location>
</feature>
<keyword evidence="4" id="KW-1133">Transmembrane helix</keyword>
<proteinExistence type="inferred from homology"/>
<evidence type="ECO:0000313" key="6">
    <source>
        <dbReference type="EMBL" id="KAG9444274.1"/>
    </source>
</evidence>
<dbReference type="GO" id="GO:0071949">
    <property type="term" value="F:FAD binding"/>
    <property type="evidence" value="ECO:0007669"/>
    <property type="project" value="InterPro"/>
</dbReference>
<keyword evidence="2" id="KW-0503">Monooxygenase</keyword>
<organism evidence="6 7">
    <name type="scientific">Aristolochia fimbriata</name>
    <name type="common">White veined hardy Dutchman's pipe vine</name>
    <dbReference type="NCBI Taxonomy" id="158543"/>
    <lineage>
        <taxon>Eukaryota</taxon>
        <taxon>Viridiplantae</taxon>
        <taxon>Streptophyta</taxon>
        <taxon>Embryophyta</taxon>
        <taxon>Tracheophyta</taxon>
        <taxon>Spermatophyta</taxon>
        <taxon>Magnoliopsida</taxon>
        <taxon>Magnoliidae</taxon>
        <taxon>Piperales</taxon>
        <taxon>Aristolochiaceae</taxon>
        <taxon>Aristolochia</taxon>
    </lineage>
</organism>
<evidence type="ECO:0000256" key="1">
    <source>
        <dbReference type="ARBA" id="ARBA00023002"/>
    </source>
</evidence>
<sequence length="347" mass="37962">MNAAYEEVVIVGGGIAGLATAVVLHRVGVWCLVLEKAQELRATGGAIILFRNAWRALEALGVAHSLSSFYTPSSTRFTILSTRLCFHLYSSVQAVIGCDGIHSVVAQWLGLSTPIYDGQLATRGLASSPQFHDLNMEGHQFVGEGVRAGVAPISESQVHRFIVHTASARADHSEDPKQIQEDIMENLAKGFPTLFLDIVHNTDLTTVTGSALAFRAPWNLIFGPSCKGNVTVAGDALHPMTPDLGQGGCVALEDAVVLDRARTTALTRRQGEEDAIMMDHSVGEAFQRYVTERKWRLAWVITGSFLTGWIQTSGTGWFVRLLREKIFLKFLYPRILKVAHYDCGKLN</sequence>
<name>A0AAV7E686_ARIFI</name>
<keyword evidence="7" id="KW-1185">Reference proteome</keyword>
<feature type="domain" description="FAD-binding" evidence="5">
    <location>
        <begin position="7"/>
        <end position="72"/>
    </location>
</feature>
<dbReference type="PRINTS" id="PR00420">
    <property type="entry name" value="RNGMNOXGNASE"/>
</dbReference>
<evidence type="ECO:0000259" key="5">
    <source>
        <dbReference type="Pfam" id="PF01494"/>
    </source>
</evidence>
<feature type="transmembrane region" description="Helical" evidence="4">
    <location>
        <begin position="297"/>
        <end position="319"/>
    </location>
</feature>
<comment type="caution">
    <text evidence="6">The sequence shown here is derived from an EMBL/GenBank/DDBJ whole genome shotgun (WGS) entry which is preliminary data.</text>
</comment>
<dbReference type="Pfam" id="PF01494">
    <property type="entry name" value="FAD_binding_3"/>
    <property type="match status" value="2"/>
</dbReference>
<dbReference type="PANTHER" id="PTHR45934:SF1">
    <property type="entry name" value="OS04G0423100 PROTEIN"/>
    <property type="match status" value="1"/>
</dbReference>
<protein>
    <recommendedName>
        <fullName evidence="5">FAD-binding domain-containing protein</fullName>
    </recommendedName>
</protein>
<dbReference type="InterPro" id="IPR036188">
    <property type="entry name" value="FAD/NAD-bd_sf"/>
</dbReference>
<evidence type="ECO:0000256" key="2">
    <source>
        <dbReference type="ARBA" id="ARBA00023033"/>
    </source>
</evidence>
<dbReference type="PANTHER" id="PTHR45934">
    <property type="entry name" value="FAD/NAD(P)-BINDING OXIDOREDUCTASE FAMILY PROTEIN"/>
    <property type="match status" value="1"/>
</dbReference>
<gene>
    <name evidence="6" type="ORF">H6P81_015614</name>
</gene>
<dbReference type="SUPFAM" id="SSF51905">
    <property type="entry name" value="FAD/NAD(P)-binding domain"/>
    <property type="match status" value="1"/>
</dbReference>
<dbReference type="InterPro" id="IPR002938">
    <property type="entry name" value="FAD-bd"/>
</dbReference>